<keyword evidence="2" id="KW-0812">Transmembrane</keyword>
<evidence type="ECO:0000256" key="1">
    <source>
        <dbReference type="SAM" id="MobiDB-lite"/>
    </source>
</evidence>
<dbReference type="Proteomes" id="UP000272474">
    <property type="component" value="Unassembled WGS sequence"/>
</dbReference>
<keyword evidence="2" id="KW-0472">Membrane</keyword>
<feature type="transmembrane region" description="Helical" evidence="2">
    <location>
        <begin position="64"/>
        <end position="88"/>
    </location>
</feature>
<evidence type="ECO:0008006" key="5">
    <source>
        <dbReference type="Google" id="ProtNLM"/>
    </source>
</evidence>
<feature type="compositionally biased region" description="Basic and acidic residues" evidence="1">
    <location>
        <begin position="11"/>
        <end position="23"/>
    </location>
</feature>
<accession>A0A3A9Z4X8</accession>
<feature type="transmembrane region" description="Helical" evidence="2">
    <location>
        <begin position="94"/>
        <end position="113"/>
    </location>
</feature>
<organism evidence="3 4">
    <name type="scientific">Streptomyces hoynatensis</name>
    <dbReference type="NCBI Taxonomy" id="1141874"/>
    <lineage>
        <taxon>Bacteria</taxon>
        <taxon>Bacillati</taxon>
        <taxon>Actinomycetota</taxon>
        <taxon>Actinomycetes</taxon>
        <taxon>Kitasatosporales</taxon>
        <taxon>Streptomycetaceae</taxon>
        <taxon>Streptomyces</taxon>
    </lineage>
</organism>
<dbReference type="OrthoDB" id="4329566at2"/>
<dbReference type="EMBL" id="RBAL01000005">
    <property type="protein sequence ID" value="RKN42914.1"/>
    <property type="molecule type" value="Genomic_DNA"/>
</dbReference>
<evidence type="ECO:0000313" key="4">
    <source>
        <dbReference type="Proteomes" id="UP000272474"/>
    </source>
</evidence>
<protein>
    <recommendedName>
        <fullName evidence="5">EamA/RhaT family transporter</fullName>
    </recommendedName>
</protein>
<reference evidence="3 4" key="1">
    <citation type="journal article" date="2014" name="Int. J. Syst. Evol. Microbiol.">
        <title>Streptomyces hoynatensis sp. nov., isolated from deep marine sediment.</title>
        <authorList>
            <person name="Veyisoglu A."/>
            <person name="Sahin N."/>
        </authorList>
    </citation>
    <scope>NUCLEOTIDE SEQUENCE [LARGE SCALE GENOMIC DNA]</scope>
    <source>
        <strain evidence="3 4">KCTC 29097</strain>
    </source>
</reference>
<feature type="region of interest" description="Disordered" evidence="1">
    <location>
        <begin position="173"/>
        <end position="194"/>
    </location>
</feature>
<feature type="compositionally biased region" description="Basic and acidic residues" evidence="1">
    <location>
        <begin position="34"/>
        <end position="44"/>
    </location>
</feature>
<proteinExistence type="predicted"/>
<gene>
    <name evidence="3" type="ORF">D7294_10285</name>
</gene>
<keyword evidence="2" id="KW-1133">Transmembrane helix</keyword>
<evidence type="ECO:0000313" key="3">
    <source>
        <dbReference type="EMBL" id="RKN42914.1"/>
    </source>
</evidence>
<name>A0A3A9Z4X8_9ACTN</name>
<sequence>MSKFAQSPAAGEHDEAGRHDRQESPQGPESPGSAEREEGPRPEPLRFYGTSWVDHSRHYGLRRAALTAGAALLTLAGVLVLWLGYVGLVGTGSGGWLGTLVVLAFVLCTALAFTRAWSGYVRAQPADGPDESQFRTIKVVGFVGLLLAYTLRSLAEAPGERLRRADYEAAVERHKRRTVRRSGNPARRRERRRR</sequence>
<dbReference type="RefSeq" id="WP_120677965.1">
    <property type="nucleotide sequence ID" value="NZ_RBAL01000005.1"/>
</dbReference>
<keyword evidence="4" id="KW-1185">Reference proteome</keyword>
<comment type="caution">
    <text evidence="3">The sequence shown here is derived from an EMBL/GenBank/DDBJ whole genome shotgun (WGS) entry which is preliminary data.</text>
</comment>
<dbReference type="AlphaFoldDB" id="A0A3A9Z4X8"/>
<evidence type="ECO:0000256" key="2">
    <source>
        <dbReference type="SAM" id="Phobius"/>
    </source>
</evidence>
<feature type="region of interest" description="Disordered" evidence="1">
    <location>
        <begin position="1"/>
        <end position="45"/>
    </location>
</feature>